<keyword evidence="2" id="KW-1185">Reference proteome</keyword>
<organism evidence="1 2">
    <name type="scientific">Bacillus chungangensis</name>
    <dbReference type="NCBI Taxonomy" id="587633"/>
    <lineage>
        <taxon>Bacteria</taxon>
        <taxon>Bacillati</taxon>
        <taxon>Bacillota</taxon>
        <taxon>Bacilli</taxon>
        <taxon>Bacillales</taxon>
        <taxon>Bacillaceae</taxon>
        <taxon>Bacillus</taxon>
    </lineage>
</organism>
<dbReference type="Pfam" id="PF01177">
    <property type="entry name" value="Asp_Glu_race"/>
    <property type="match status" value="1"/>
</dbReference>
<sequence length="221" mass="23358">MKVGIIRVFTTEDPHILYEHGRLMKENHGIETITRCIDDQPNGIYDAASEQQAIPKIVALAKKMEIEDGVSIITISCAADPALEECRKAVAIPVLGAGSCGALTALMMSGQVGVLGITQDAPKAIANYLGDKMIKHLTPKGVSKTTDLLTEQAAENAVAAAKELLDAGATSILYACTGFSTIGLSKTLSQHVNVPIIDLVDAQALAAITMMRGKAYEPKNI</sequence>
<dbReference type="InterPro" id="IPR015942">
    <property type="entry name" value="Asp/Glu/hydantoin_racemase"/>
</dbReference>
<dbReference type="EMBL" id="JAUSTT010000034">
    <property type="protein sequence ID" value="MDQ0178131.1"/>
    <property type="molecule type" value="Genomic_DNA"/>
</dbReference>
<evidence type="ECO:0000313" key="2">
    <source>
        <dbReference type="Proteomes" id="UP001223586"/>
    </source>
</evidence>
<proteinExistence type="predicted"/>
<dbReference type="Proteomes" id="UP001223586">
    <property type="component" value="Unassembled WGS sequence"/>
</dbReference>
<accession>A0ABT9WXW2</accession>
<name>A0ABT9WXW2_9BACI</name>
<dbReference type="InterPro" id="IPR001920">
    <property type="entry name" value="Asp/Glu_race"/>
</dbReference>
<comment type="caution">
    <text evidence="1">The sequence shown here is derived from an EMBL/GenBank/DDBJ whole genome shotgun (WGS) entry which is preliminary data.</text>
</comment>
<evidence type="ECO:0000313" key="1">
    <source>
        <dbReference type="EMBL" id="MDQ0178131.1"/>
    </source>
</evidence>
<protein>
    <submittedName>
        <fullName evidence="1">Asp/Glu/hydantoin racemase</fullName>
    </submittedName>
</protein>
<dbReference type="RefSeq" id="WP_307232698.1">
    <property type="nucleotide sequence ID" value="NZ_JAUSTT010000034.1"/>
</dbReference>
<reference evidence="1 2" key="1">
    <citation type="submission" date="2023-07" db="EMBL/GenBank/DDBJ databases">
        <title>Genomic Encyclopedia of Type Strains, Phase IV (KMG-IV): sequencing the most valuable type-strain genomes for metagenomic binning, comparative biology and taxonomic classification.</title>
        <authorList>
            <person name="Goeker M."/>
        </authorList>
    </citation>
    <scope>NUCLEOTIDE SEQUENCE [LARGE SCALE GENOMIC DNA]</scope>
    <source>
        <strain evidence="1 2">DSM 23837</strain>
    </source>
</reference>
<gene>
    <name evidence="1" type="ORF">J2S08_004034</name>
</gene>
<dbReference type="Gene3D" id="3.40.50.1860">
    <property type="match status" value="2"/>
</dbReference>